<dbReference type="PROSITE" id="PS51375">
    <property type="entry name" value="PPR"/>
    <property type="match status" value="5"/>
</dbReference>
<dbReference type="PANTHER" id="PTHR46128:SF193">
    <property type="entry name" value="TETRATRICOPEPTIDE-LIKE HELICAL DOMAIN SUPERFAMILY"/>
    <property type="match status" value="1"/>
</dbReference>
<dbReference type="InterPro" id="IPR011990">
    <property type="entry name" value="TPR-like_helical_dom_sf"/>
</dbReference>
<sequence>MPGAFESLQKLKQNASLQQVQDILSTDLDLLCAEPRLATTLLGQLGKAGKLDVALHVFRTLQCARAVPNEFHYGALLAACSRSVAGGWQEALELLKEMRVWSLQQSPICCNAVISACDKSGQWQVAVALLHGMRPNSVEVNEFCYNSAISACARSAQWHLSISLLDELTSAELVPTDTNYNSAISACVKGGQWGQALSLLQEMMQIRLPCTASSYSAAMGACEGASQWQSALEFLETMVAKEQLQPDTISWTAAMSTCSKATQWEASLLLLAEMQNLRLSRDEYSFNAAMSACEKSSRWDMAFSVFETMMDSKASPGLITYNTAIGSCKRSGEWERALLLWQHIAASALVPDVITYNCIIGTCQVASQWEKALHVFNLMNNQEKDGSTFTELALAFERAKERNLCHRRLWRFSLELLSQVRHLHMVPDGTLFGSLAGAVGAARGKEVAMSMLREQLSWWREMDEGMDDDNLVVAAEVDVVERRPGVVVLNKPAGLSIETLLQQAFGSTWARKVQTVSRLDYPTSGVVPVAAGPDGSLACQWLQAQFSAKLVQKEYLCLAEGPFLGEVGEVGRITKPLRTTGVDSLRTEVSDMGRFASTGYKILKRFKASNHGELKLVLAMPETGRTHQIRVHFASIQQPLLGDETYGAKLALTTPSFYKRCPRLFLHCRRIILTDLDGQTLTASAALPADLQGVLETLAENCTES</sequence>
<protein>
    <submittedName>
        <fullName evidence="1">Uncharacterized protein</fullName>
    </submittedName>
</protein>
<dbReference type="InterPro" id="IPR020103">
    <property type="entry name" value="PsdUridine_synth_cat_dom_sf"/>
</dbReference>
<dbReference type="NCBIfam" id="TIGR00756">
    <property type="entry name" value="PPR"/>
    <property type="match status" value="4"/>
</dbReference>
<dbReference type="EMBL" id="CAXAMN010014058">
    <property type="protein sequence ID" value="CAK9042405.1"/>
    <property type="molecule type" value="Genomic_DNA"/>
</dbReference>
<dbReference type="Proteomes" id="UP001642484">
    <property type="component" value="Unassembled WGS sequence"/>
</dbReference>
<proteinExistence type="predicted"/>
<dbReference type="InterPro" id="IPR050872">
    <property type="entry name" value="PPR_P_subfamily"/>
</dbReference>
<organism evidence="1 2">
    <name type="scientific">Durusdinium trenchii</name>
    <dbReference type="NCBI Taxonomy" id="1381693"/>
    <lineage>
        <taxon>Eukaryota</taxon>
        <taxon>Sar</taxon>
        <taxon>Alveolata</taxon>
        <taxon>Dinophyceae</taxon>
        <taxon>Suessiales</taxon>
        <taxon>Symbiodiniaceae</taxon>
        <taxon>Durusdinium</taxon>
    </lineage>
</organism>
<dbReference type="SUPFAM" id="SSF55120">
    <property type="entry name" value="Pseudouridine synthase"/>
    <property type="match status" value="1"/>
</dbReference>
<gene>
    <name evidence="1" type="ORF">CCMP2556_LOCUS22583</name>
</gene>
<dbReference type="Pfam" id="PF00849">
    <property type="entry name" value="PseudoU_synth_2"/>
    <property type="match status" value="1"/>
</dbReference>
<dbReference type="Gene3D" id="3.30.2350.10">
    <property type="entry name" value="Pseudouridine synthase"/>
    <property type="match status" value="1"/>
</dbReference>
<dbReference type="PANTHER" id="PTHR46128">
    <property type="entry name" value="MITOCHONDRIAL GROUP I INTRON SPLICING FACTOR CCM1"/>
    <property type="match status" value="1"/>
</dbReference>
<evidence type="ECO:0000313" key="2">
    <source>
        <dbReference type="Proteomes" id="UP001642484"/>
    </source>
</evidence>
<dbReference type="InterPro" id="IPR002885">
    <property type="entry name" value="PPR_rpt"/>
</dbReference>
<name>A0ABP0LT88_9DINO</name>
<dbReference type="Pfam" id="PF01535">
    <property type="entry name" value="PPR"/>
    <property type="match status" value="2"/>
</dbReference>
<dbReference type="InterPro" id="IPR006145">
    <property type="entry name" value="PsdUridine_synth_RsuA/RluA"/>
</dbReference>
<dbReference type="CDD" id="cd02869">
    <property type="entry name" value="PseudoU_synth_RluA_like"/>
    <property type="match status" value="1"/>
</dbReference>
<dbReference type="Gene3D" id="1.25.40.10">
    <property type="entry name" value="Tetratricopeptide repeat domain"/>
    <property type="match status" value="2"/>
</dbReference>
<keyword evidence="2" id="KW-1185">Reference proteome</keyword>
<accession>A0ABP0LT88</accession>
<comment type="caution">
    <text evidence="1">The sequence shown here is derived from an EMBL/GenBank/DDBJ whole genome shotgun (WGS) entry which is preliminary data.</text>
</comment>
<dbReference type="InterPro" id="IPR033443">
    <property type="entry name" value="PROP1-like_PPR_dom"/>
</dbReference>
<evidence type="ECO:0000313" key="1">
    <source>
        <dbReference type="EMBL" id="CAK9042405.1"/>
    </source>
</evidence>
<dbReference type="Pfam" id="PF17177">
    <property type="entry name" value="PPR_long"/>
    <property type="match status" value="1"/>
</dbReference>
<reference evidence="1 2" key="1">
    <citation type="submission" date="2024-02" db="EMBL/GenBank/DDBJ databases">
        <authorList>
            <person name="Chen Y."/>
            <person name="Shah S."/>
            <person name="Dougan E. K."/>
            <person name="Thang M."/>
            <person name="Chan C."/>
        </authorList>
    </citation>
    <scope>NUCLEOTIDE SEQUENCE [LARGE SCALE GENOMIC DNA]</scope>
</reference>